<dbReference type="EMBL" id="CDMY01000789">
    <property type="protein sequence ID" value="CEM33562.1"/>
    <property type="molecule type" value="Genomic_DNA"/>
</dbReference>
<gene>
    <name evidence="1" type="ORF">Vbra_18590</name>
</gene>
<accession>A0A0G4GSL8</accession>
<proteinExistence type="predicted"/>
<reference evidence="1 2" key="1">
    <citation type="submission" date="2014-11" db="EMBL/GenBank/DDBJ databases">
        <authorList>
            <person name="Zhu J."/>
            <person name="Qi W."/>
            <person name="Song R."/>
        </authorList>
    </citation>
    <scope>NUCLEOTIDE SEQUENCE [LARGE SCALE GENOMIC DNA]</scope>
</reference>
<dbReference type="VEuPathDB" id="CryptoDB:Vbra_18590"/>
<sequence length="296" mass="33047">MVLAACGPHADDVPLSSIAIPFSECFFIKQDYAAEHQNAAMQSSIRCSSLSFYVDLGNGDSTEPGGASSWWACASESEQGPSGGSYGSYGETLTVSTLSQRDHTHSHSHRHRLPHCPPPPYPLPGPPAPLPVLPYVAEMPEHLRLLAFRSGDVGLCERFCALCGMATDISYRQTLKTLKLLHRCQYRTKDIVHVMALASCYLEECSAQLSVGDPSERAYECVLLIYLAHCWLLDRACPIKIWHEHLTVRSYSSLSAFRNAMVRLWQLQSFRLCFDREPVVARAEFIQGTDSHRHYD</sequence>
<dbReference type="OrthoDB" id="445674at2759"/>
<dbReference type="InParanoid" id="A0A0G4GSL8"/>
<name>A0A0G4GSL8_VITBC</name>
<dbReference type="Proteomes" id="UP000041254">
    <property type="component" value="Unassembled WGS sequence"/>
</dbReference>
<evidence type="ECO:0000313" key="1">
    <source>
        <dbReference type="EMBL" id="CEM33562.1"/>
    </source>
</evidence>
<organism evidence="1 2">
    <name type="scientific">Vitrella brassicaformis (strain CCMP3155)</name>
    <dbReference type="NCBI Taxonomy" id="1169540"/>
    <lineage>
        <taxon>Eukaryota</taxon>
        <taxon>Sar</taxon>
        <taxon>Alveolata</taxon>
        <taxon>Colpodellida</taxon>
        <taxon>Vitrellaceae</taxon>
        <taxon>Vitrella</taxon>
    </lineage>
</organism>
<dbReference type="AlphaFoldDB" id="A0A0G4GSL8"/>
<keyword evidence="2" id="KW-1185">Reference proteome</keyword>
<dbReference type="PhylomeDB" id="A0A0G4GSL8"/>
<evidence type="ECO:0000313" key="2">
    <source>
        <dbReference type="Proteomes" id="UP000041254"/>
    </source>
</evidence>
<protein>
    <submittedName>
        <fullName evidence="1">Uncharacterized protein</fullName>
    </submittedName>
</protein>